<sequence length="301" mass="32995">MSFQIGTGKIALDVIVDGRTIATLIKPILGFYRIEGLDVGRHRIKAEMTLESQAAPTAFGGFFLRRRGPRALRPGSARSSSSETPTAWATRSLGPAGLLAGRGMGDDGYVEGFRPDAGRKYGADYQVNAISGRESSATITALPPTHCPKTIPMRCLATDSRADEPDWHLQLIMIALGTNDFSTPLRVGERWTRDELHSDYEATYVRFVQSLRGRYSRSVFLLWATDKADGEIEDEVHKVVATLCTAGKMHLAYAPIDQLTFSACHSRPSEADEGVIATRLSAALDNFPDIWDDPKAQPDPR</sequence>
<reference evidence="1 2" key="1">
    <citation type="submission" date="2022-12" db="EMBL/GenBank/DDBJ databases">
        <title>Sphingomonas abieness sp. nov., an endophytic bacterium isolated from Abies koreana.</title>
        <authorList>
            <person name="Jiang L."/>
            <person name="Lee J."/>
        </authorList>
    </citation>
    <scope>NUCLEOTIDE SEQUENCE [LARGE SCALE GENOMIC DNA]</scope>
    <source>
        <strain evidence="2">PAMB 00755</strain>
    </source>
</reference>
<accession>A0ABY7NJ39</accession>
<gene>
    <name evidence="1" type="ORF">PBT88_15390</name>
</gene>
<dbReference type="Proteomes" id="UP001210865">
    <property type="component" value="Chromosome"/>
</dbReference>
<evidence type="ECO:0000313" key="1">
    <source>
        <dbReference type="EMBL" id="WBO21552.1"/>
    </source>
</evidence>
<evidence type="ECO:0000313" key="2">
    <source>
        <dbReference type="Proteomes" id="UP001210865"/>
    </source>
</evidence>
<protein>
    <submittedName>
        <fullName evidence="1">GDSL family lipase</fullName>
    </submittedName>
</protein>
<dbReference type="Gene3D" id="3.40.50.1110">
    <property type="entry name" value="SGNH hydrolase"/>
    <property type="match status" value="1"/>
</dbReference>
<proteinExistence type="predicted"/>
<dbReference type="SUPFAM" id="SSF52266">
    <property type="entry name" value="SGNH hydrolase"/>
    <property type="match status" value="1"/>
</dbReference>
<dbReference type="EMBL" id="CP115174">
    <property type="protein sequence ID" value="WBO21552.1"/>
    <property type="molecule type" value="Genomic_DNA"/>
</dbReference>
<dbReference type="InterPro" id="IPR036514">
    <property type="entry name" value="SGNH_hydro_sf"/>
</dbReference>
<dbReference type="RefSeq" id="WP_270076201.1">
    <property type="nucleotide sequence ID" value="NZ_CP115174.1"/>
</dbReference>
<organism evidence="1 2">
    <name type="scientific">Sphingomonas abietis</name>
    <dbReference type="NCBI Taxonomy" id="3012344"/>
    <lineage>
        <taxon>Bacteria</taxon>
        <taxon>Pseudomonadati</taxon>
        <taxon>Pseudomonadota</taxon>
        <taxon>Alphaproteobacteria</taxon>
        <taxon>Sphingomonadales</taxon>
        <taxon>Sphingomonadaceae</taxon>
        <taxon>Sphingomonas</taxon>
    </lineage>
</organism>
<keyword evidence="2" id="KW-1185">Reference proteome</keyword>
<name>A0ABY7NJ39_9SPHN</name>